<organism evidence="1">
    <name type="scientific">Brassica napus</name>
    <name type="common">Rape</name>
    <dbReference type="NCBI Taxonomy" id="3708"/>
    <lineage>
        <taxon>Eukaryota</taxon>
        <taxon>Viridiplantae</taxon>
        <taxon>Streptophyta</taxon>
        <taxon>Embryophyta</taxon>
        <taxon>Tracheophyta</taxon>
        <taxon>Spermatophyta</taxon>
        <taxon>Magnoliopsida</taxon>
        <taxon>eudicotyledons</taxon>
        <taxon>Gunneridae</taxon>
        <taxon>Pentapetalae</taxon>
        <taxon>rosids</taxon>
        <taxon>malvids</taxon>
        <taxon>Brassicales</taxon>
        <taxon>Brassicaceae</taxon>
        <taxon>Brassiceae</taxon>
        <taxon>Brassica</taxon>
    </lineage>
</organism>
<evidence type="ECO:0000313" key="1">
    <source>
        <dbReference type="EMBL" id="CAF1879920.1"/>
    </source>
</evidence>
<name>A0A816JTG6_BRANA</name>
<dbReference type="Proteomes" id="UP001295469">
    <property type="component" value="Chromosome C02"/>
</dbReference>
<gene>
    <name evidence="1" type="ORF">DARMORV10_C02P02490.1</name>
</gene>
<protein>
    <submittedName>
        <fullName evidence="1">(rape) hypothetical protein</fullName>
    </submittedName>
</protein>
<reference evidence="1" key="1">
    <citation type="submission" date="2021-01" db="EMBL/GenBank/DDBJ databases">
        <authorList>
            <consortium name="Genoscope - CEA"/>
            <person name="William W."/>
        </authorList>
    </citation>
    <scope>NUCLEOTIDE SEQUENCE</scope>
</reference>
<accession>A0A816JTG6</accession>
<dbReference type="AlphaFoldDB" id="A0A816JTG6"/>
<proteinExistence type="predicted"/>
<dbReference type="EMBL" id="HG994366">
    <property type="protein sequence ID" value="CAF1879920.1"/>
    <property type="molecule type" value="Genomic_DNA"/>
</dbReference>
<sequence length="55" mass="6458">MSSSSDDVMITCFDVRSEKFMSFIKVHEKIQLQTSSPVGECSFRVHHLCWSDWFK</sequence>